<keyword evidence="6" id="KW-0732">Signal</keyword>
<reference evidence="8" key="1">
    <citation type="submission" date="2023-06" db="EMBL/GenBank/DDBJ databases">
        <title>Reference genome for the Northern bat (Eptesicus nilssonii), a most northern bat species.</title>
        <authorList>
            <person name="Laine V.N."/>
            <person name="Pulliainen A.T."/>
            <person name="Lilley T.M."/>
        </authorList>
    </citation>
    <scope>NUCLEOTIDE SEQUENCE</scope>
    <source>
        <strain evidence="8">BLF_Eptnil</strain>
        <tissue evidence="8">Kidney</tissue>
    </source>
</reference>
<evidence type="ECO:0000259" key="7">
    <source>
        <dbReference type="Pfam" id="PF00038"/>
    </source>
</evidence>
<evidence type="ECO:0000256" key="5">
    <source>
        <dbReference type="SAM" id="MobiDB-lite"/>
    </source>
</evidence>
<gene>
    <name evidence="8" type="ORF">QTO34_012874</name>
</gene>
<feature type="domain" description="IF rod" evidence="7">
    <location>
        <begin position="86"/>
        <end position="174"/>
    </location>
</feature>
<organism evidence="8 9">
    <name type="scientific">Cnephaeus nilssonii</name>
    <name type="common">Northern bat</name>
    <name type="synonym">Eptesicus nilssonii</name>
    <dbReference type="NCBI Taxonomy" id="3371016"/>
    <lineage>
        <taxon>Eukaryota</taxon>
        <taxon>Metazoa</taxon>
        <taxon>Chordata</taxon>
        <taxon>Craniata</taxon>
        <taxon>Vertebrata</taxon>
        <taxon>Euteleostomi</taxon>
        <taxon>Mammalia</taxon>
        <taxon>Eutheria</taxon>
        <taxon>Laurasiatheria</taxon>
        <taxon>Chiroptera</taxon>
        <taxon>Yangochiroptera</taxon>
        <taxon>Vespertilionidae</taxon>
        <taxon>Cnephaeus</taxon>
    </lineage>
</organism>
<evidence type="ECO:0000256" key="2">
    <source>
        <dbReference type="ARBA" id="ARBA00022744"/>
    </source>
</evidence>
<keyword evidence="3" id="KW-0403">Intermediate filament</keyword>
<dbReference type="EMBL" id="JAULJE010000027">
    <property type="protein sequence ID" value="KAK1327585.1"/>
    <property type="molecule type" value="Genomic_DNA"/>
</dbReference>
<protein>
    <recommendedName>
        <fullName evidence="7">IF rod domain-containing protein</fullName>
    </recommendedName>
</protein>
<name>A0AA40LCG0_CNENI</name>
<dbReference type="InterPro" id="IPR039008">
    <property type="entry name" value="IF_rod_dom"/>
</dbReference>
<evidence type="ECO:0000256" key="1">
    <source>
        <dbReference type="ARBA" id="ARBA00022553"/>
    </source>
</evidence>
<dbReference type="GO" id="GO:0005198">
    <property type="term" value="F:structural molecule activity"/>
    <property type="evidence" value="ECO:0007669"/>
    <property type="project" value="InterPro"/>
</dbReference>
<keyword evidence="2" id="KW-0416">Keratin</keyword>
<feature type="region of interest" description="Disordered" evidence="5">
    <location>
        <begin position="217"/>
        <end position="269"/>
    </location>
</feature>
<dbReference type="PANTHER" id="PTHR23239:SF349">
    <property type="entry name" value="KERATIN, TYPE I CYTOSKELETAL 18"/>
    <property type="match status" value="1"/>
</dbReference>
<evidence type="ECO:0000313" key="8">
    <source>
        <dbReference type="EMBL" id="KAK1327585.1"/>
    </source>
</evidence>
<dbReference type="Pfam" id="PF00038">
    <property type="entry name" value="Filament"/>
    <property type="match status" value="1"/>
</dbReference>
<keyword evidence="4" id="KW-0175">Coiled coil</keyword>
<sequence length="269" mass="30225">MPFIYLSCLTALASASSALSSSGESRHPVLILFTPLYYRTLGSVVSQPLSPPASSTASVHTDAGGSGSWISISYSTSVQHPVHRSKKQIKQCLNDHLASYLERVRSLKADTRETGEHNPKTHGEGTQVRDWGHYFKTMEDQRAQIFASSVDNASIILQMDNACLAADDFRVKYEIGVTWLQLETEIKALEEERLFMKNHKEEANGLQNQTANSGLMWSWMLPTSGPQQDPGRQRASYDKLAQKNREELDKHWSHQTEGAPQWSPRRPLR</sequence>
<evidence type="ECO:0000256" key="3">
    <source>
        <dbReference type="ARBA" id="ARBA00022754"/>
    </source>
</evidence>
<dbReference type="Proteomes" id="UP001177744">
    <property type="component" value="Unassembled WGS sequence"/>
</dbReference>
<evidence type="ECO:0000256" key="4">
    <source>
        <dbReference type="ARBA" id="ARBA00023054"/>
    </source>
</evidence>
<dbReference type="InterPro" id="IPR002957">
    <property type="entry name" value="Keratin_I"/>
</dbReference>
<dbReference type="PANTHER" id="PTHR23239">
    <property type="entry name" value="INTERMEDIATE FILAMENT"/>
    <property type="match status" value="1"/>
</dbReference>
<keyword evidence="1" id="KW-0597">Phosphoprotein</keyword>
<dbReference type="AlphaFoldDB" id="A0AA40LCG0"/>
<feature type="chain" id="PRO_5041219989" description="IF rod domain-containing protein" evidence="6">
    <location>
        <begin position="19"/>
        <end position="269"/>
    </location>
</feature>
<accession>A0AA40LCG0</accession>
<dbReference type="GO" id="GO:0045095">
    <property type="term" value="C:keratin filament"/>
    <property type="evidence" value="ECO:0007669"/>
    <property type="project" value="TreeGrafter"/>
</dbReference>
<feature type="compositionally biased region" description="Basic and acidic residues" evidence="5">
    <location>
        <begin position="231"/>
        <end position="254"/>
    </location>
</feature>
<evidence type="ECO:0000313" key="9">
    <source>
        <dbReference type="Proteomes" id="UP001177744"/>
    </source>
</evidence>
<proteinExistence type="predicted"/>
<dbReference type="GO" id="GO:0045104">
    <property type="term" value="P:intermediate filament cytoskeleton organization"/>
    <property type="evidence" value="ECO:0007669"/>
    <property type="project" value="TreeGrafter"/>
</dbReference>
<evidence type="ECO:0000256" key="6">
    <source>
        <dbReference type="SAM" id="SignalP"/>
    </source>
</evidence>
<comment type="caution">
    <text evidence="8">The sequence shown here is derived from an EMBL/GenBank/DDBJ whole genome shotgun (WGS) entry which is preliminary data.</text>
</comment>
<keyword evidence="9" id="KW-1185">Reference proteome</keyword>
<feature type="signal peptide" evidence="6">
    <location>
        <begin position="1"/>
        <end position="18"/>
    </location>
</feature>